<keyword evidence="1" id="KW-0808">Transferase</keyword>
<dbReference type="Proteomes" id="UP001165413">
    <property type="component" value="Unassembled WGS sequence"/>
</dbReference>
<dbReference type="RefSeq" id="WP_254101315.1">
    <property type="nucleotide sequence ID" value="NZ_JANATA010000017.1"/>
</dbReference>
<organism evidence="3 4">
    <name type="scientific">Opacimonas viscosa</name>
    <dbReference type="NCBI Taxonomy" id="2961944"/>
    <lineage>
        <taxon>Bacteria</taxon>
        <taxon>Pseudomonadati</taxon>
        <taxon>Pseudomonadota</taxon>
        <taxon>Gammaproteobacteria</taxon>
        <taxon>Alteromonadales</taxon>
        <taxon>Alteromonadaceae</taxon>
        <taxon>Opacimonas</taxon>
    </lineage>
</organism>
<evidence type="ECO:0000256" key="2">
    <source>
        <dbReference type="PROSITE-ProRule" id="PRU00339"/>
    </source>
</evidence>
<evidence type="ECO:0000313" key="3">
    <source>
        <dbReference type="EMBL" id="MCP3429227.1"/>
    </source>
</evidence>
<keyword evidence="2" id="KW-0802">TPR repeat</keyword>
<dbReference type="EMBL" id="JANATA010000017">
    <property type="protein sequence ID" value="MCP3429227.1"/>
    <property type="molecule type" value="Genomic_DNA"/>
</dbReference>
<dbReference type="SMART" id="SM00028">
    <property type="entry name" value="TPR"/>
    <property type="match status" value="5"/>
</dbReference>
<proteinExistence type="predicted"/>
<dbReference type="AlphaFoldDB" id="A0AA41X3L4"/>
<reference evidence="3" key="1">
    <citation type="submission" date="2022-07" db="EMBL/GenBank/DDBJ databases">
        <title>Characterization of the Novel Bacterium Alteromonas immobilis LMIT006 and Alteromonas gregis LMIT007.</title>
        <authorList>
            <person name="Lin X."/>
        </authorList>
    </citation>
    <scope>NUCLEOTIDE SEQUENCE</scope>
    <source>
        <strain evidence="3">LMIT007</strain>
    </source>
</reference>
<dbReference type="SUPFAM" id="SSF52540">
    <property type="entry name" value="P-loop containing nucleoside triphosphate hydrolases"/>
    <property type="match status" value="1"/>
</dbReference>
<dbReference type="InterPro" id="IPR011990">
    <property type="entry name" value="TPR-like_helical_dom_sf"/>
</dbReference>
<protein>
    <submittedName>
        <fullName evidence="3">Sulfotransferase</fullName>
    </submittedName>
</protein>
<dbReference type="Pfam" id="PF13181">
    <property type="entry name" value="TPR_8"/>
    <property type="match status" value="1"/>
</dbReference>
<feature type="repeat" description="TPR" evidence="2">
    <location>
        <begin position="283"/>
        <end position="316"/>
    </location>
</feature>
<dbReference type="InterPro" id="IPR019734">
    <property type="entry name" value="TPR_rpt"/>
</dbReference>
<dbReference type="GO" id="GO:0008476">
    <property type="term" value="F:protein-tyrosine sulfotransferase activity"/>
    <property type="evidence" value="ECO:0007669"/>
    <property type="project" value="InterPro"/>
</dbReference>
<gene>
    <name evidence="3" type="ORF">NLF92_09755</name>
</gene>
<dbReference type="PANTHER" id="PTHR12788">
    <property type="entry name" value="PROTEIN-TYROSINE SULFOTRANSFERASE 2"/>
    <property type="match status" value="1"/>
</dbReference>
<dbReference type="InterPro" id="IPR026634">
    <property type="entry name" value="TPST-like"/>
</dbReference>
<name>A0AA41X3L4_9ALTE</name>
<evidence type="ECO:0000256" key="1">
    <source>
        <dbReference type="ARBA" id="ARBA00022679"/>
    </source>
</evidence>
<feature type="repeat" description="TPR" evidence="2">
    <location>
        <begin position="81"/>
        <end position="114"/>
    </location>
</feature>
<dbReference type="Gene3D" id="1.25.40.10">
    <property type="entry name" value="Tetratricopeptide repeat domain"/>
    <property type="match status" value="2"/>
</dbReference>
<keyword evidence="4" id="KW-1185">Reference proteome</keyword>
<dbReference type="SUPFAM" id="SSF48452">
    <property type="entry name" value="TPR-like"/>
    <property type="match status" value="1"/>
</dbReference>
<dbReference type="Pfam" id="PF13469">
    <property type="entry name" value="Sulfotransfer_3"/>
    <property type="match status" value="1"/>
</dbReference>
<comment type="caution">
    <text evidence="3">The sequence shown here is derived from an EMBL/GenBank/DDBJ whole genome shotgun (WGS) entry which is preliminary data.</text>
</comment>
<evidence type="ECO:0000313" key="4">
    <source>
        <dbReference type="Proteomes" id="UP001165413"/>
    </source>
</evidence>
<dbReference type="PANTHER" id="PTHR12788:SF10">
    <property type="entry name" value="PROTEIN-TYROSINE SULFOTRANSFERASE"/>
    <property type="match status" value="1"/>
</dbReference>
<dbReference type="Gene3D" id="3.40.50.300">
    <property type="entry name" value="P-loop containing nucleotide triphosphate hydrolases"/>
    <property type="match status" value="1"/>
</dbReference>
<sequence length="664" mass="75443">MSVASTDLRSIKRMMQQQNFAAALRDIDLILNTSDTQTPTYPKAFLIEIAYLKAACLRYLEHPSEALHELQKLQKMAPDFAKGFQEQGHCHRVLGQTELAILAFQRAVNLHPALVASWKQLHALFTLQKEDALASQAQTRVHELSRLPPPILQATGLYHEGKLAIAERMTRDFLKQAPKNVPGMRLLAQIAKQLYILEDAEILLAAAQKLSPDDLTLELELIEILQKRQKHSAAYHSAQTCHAKYPKEPMATLALANQCMGINEVDMAITHFTEVIQALPQHANVYIQRGHAYKTIGQTDLAVADYQHAYTLKADFGDAYWSLANLKTYQFSDVEIAQMLRLVHDDFVLNNEKYHMAFALGKAYEDQKDYGKSYEYYALGNTLKASELGYEAEKVSLQMSEQITHCPPSIFSDNLSECTDPAPIFIVGLPRAGSTLLEQILASHSQIEGTSELPHIMAFARRLSGNKRAAPEYPANLQSLDVATLTALGNEFIKETQIHRTGTPYFIDKMPNNFRHLGLIKKILPHAKIIDARREPMACCFSGYKQLFAEGQEFSYRQTDIARYYDDYIRLMDHWQTCFPENILKVQHEDILDDLEGQVRKMLDFLGVDFEESCLTFYATKRNVKTPSAEQVRQPISQKARYQWQHYAPYLTDLTKHFDSTGPL</sequence>
<accession>A0AA41X3L4</accession>
<dbReference type="PROSITE" id="PS50005">
    <property type="entry name" value="TPR"/>
    <property type="match status" value="2"/>
</dbReference>
<dbReference type="InterPro" id="IPR027417">
    <property type="entry name" value="P-loop_NTPase"/>
</dbReference>